<gene>
    <name evidence="2" type="ORF">PtA15_6A337</name>
</gene>
<accession>A0ABY7CMY2</accession>
<dbReference type="RefSeq" id="XP_053021263.1">
    <property type="nucleotide sequence ID" value="XM_053170031.1"/>
</dbReference>
<keyword evidence="3" id="KW-1185">Reference proteome</keyword>
<dbReference type="Proteomes" id="UP001164743">
    <property type="component" value="Chromosome 6A"/>
</dbReference>
<evidence type="ECO:0008006" key="4">
    <source>
        <dbReference type="Google" id="ProtNLM"/>
    </source>
</evidence>
<evidence type="ECO:0000313" key="2">
    <source>
        <dbReference type="EMBL" id="WAQ85708.1"/>
    </source>
</evidence>
<name>A0ABY7CMY2_9BASI</name>
<evidence type="ECO:0000313" key="3">
    <source>
        <dbReference type="Proteomes" id="UP001164743"/>
    </source>
</evidence>
<dbReference type="EMBL" id="CP110426">
    <property type="protein sequence ID" value="WAQ85708.1"/>
    <property type="molecule type" value="Genomic_DNA"/>
</dbReference>
<protein>
    <recommendedName>
        <fullName evidence="4">Homeobox domain-containing protein</fullName>
    </recommendedName>
</protein>
<reference evidence="2" key="1">
    <citation type="submission" date="2022-10" db="EMBL/GenBank/DDBJ databases">
        <title>Puccinia triticina Genome sequencing and assembly.</title>
        <authorList>
            <person name="Li C."/>
        </authorList>
    </citation>
    <scope>NUCLEOTIDE SEQUENCE</scope>
    <source>
        <strain evidence="2">Pt15</strain>
    </source>
</reference>
<organism evidence="2 3">
    <name type="scientific">Puccinia triticina</name>
    <dbReference type="NCBI Taxonomy" id="208348"/>
    <lineage>
        <taxon>Eukaryota</taxon>
        <taxon>Fungi</taxon>
        <taxon>Dikarya</taxon>
        <taxon>Basidiomycota</taxon>
        <taxon>Pucciniomycotina</taxon>
        <taxon>Pucciniomycetes</taxon>
        <taxon>Pucciniales</taxon>
        <taxon>Pucciniaceae</taxon>
        <taxon>Puccinia</taxon>
    </lineage>
</organism>
<proteinExistence type="predicted"/>
<feature type="region of interest" description="Disordered" evidence="1">
    <location>
        <begin position="21"/>
        <end position="47"/>
    </location>
</feature>
<sequence>MARIPTGGTSYPSAIPTRALWCSRPSSTPTPHRPTPKSPTHAADRPEAETCLQQSCSLHLHLSLTMFPWQINSWFWRKRKELLEQDQKTGSPLPSTSPALHQAISRPSSIPQARHGRHEHGESIIHPAIIRSNNHLRISLQFSSNPSSFTIPPASPTSAPHRPPLLIRCRLRPLAERVVHRSLDREEDQSSEPNRNGFLPGSPLALGASPSYSRPPESCEIWTELSR</sequence>
<evidence type="ECO:0000256" key="1">
    <source>
        <dbReference type="SAM" id="MobiDB-lite"/>
    </source>
</evidence>
<dbReference type="GeneID" id="77810926"/>
<feature type="region of interest" description="Disordered" evidence="1">
    <location>
        <begin position="182"/>
        <end position="227"/>
    </location>
</feature>